<protein>
    <submittedName>
        <fullName evidence="2">Uncharacterized protein</fullName>
    </submittedName>
</protein>
<name>A0A5Q4BKP6_9PEZI</name>
<dbReference type="AlphaFoldDB" id="A0A5Q4BKP6"/>
<evidence type="ECO:0000256" key="1">
    <source>
        <dbReference type="SAM" id="SignalP"/>
    </source>
</evidence>
<sequence length="312" mass="34792">MANVIHPFGSGSFRSFFLLLFLLRAALISASPTPSDTLTRRAKIETPEFGQDYNGRVEKGQYLRDLFPLSNEEAAKKNKGVSLASPFQDPAAVVRNGWSKHVFWYPFDQKNALPPSFGDVLDKAFEDKDLPVNKTESAVYAYWHNKDFVKDDELRRPTRAIYSNVVVPASGAFIFDTNKSPTSKKSDLKKGLDACETKKLDPKGLKVVFRSHVTHKGTYEIVLRALKDAKFGHVPRWDKKAVFSMDSREGQAILGTVHGSGAAWMLIQHKEALGLKKITEVAVFGHGSGFDFNGDSTTKHANLNLRFTIKDV</sequence>
<dbReference type="Proteomes" id="UP000326340">
    <property type="component" value="Unassembled WGS sequence"/>
</dbReference>
<keyword evidence="3" id="KW-1185">Reference proteome</keyword>
<feature type="signal peptide" evidence="1">
    <location>
        <begin position="1"/>
        <end position="30"/>
    </location>
</feature>
<proteinExistence type="predicted"/>
<accession>A0A5Q4BKP6</accession>
<feature type="chain" id="PRO_5025015082" evidence="1">
    <location>
        <begin position="31"/>
        <end position="312"/>
    </location>
</feature>
<keyword evidence="1" id="KW-0732">Signal</keyword>
<reference evidence="2 3" key="1">
    <citation type="journal article" date="2019" name="Sci. Rep.">
        <title>Colletotrichum shisoi sp. nov., an anthracnose pathogen of Perilla frutescens in Japan: molecular phylogenetic, morphological and genomic evidence.</title>
        <authorList>
            <person name="Gan P."/>
            <person name="Tsushima A."/>
            <person name="Hiroyama R."/>
            <person name="Narusaka M."/>
            <person name="Takano Y."/>
            <person name="Narusaka Y."/>
            <person name="Kawaradani M."/>
            <person name="Damm U."/>
            <person name="Shirasu K."/>
        </authorList>
    </citation>
    <scope>NUCLEOTIDE SEQUENCE [LARGE SCALE GENOMIC DNA]</scope>
    <source>
        <strain evidence="2 3">PG-2018a</strain>
    </source>
</reference>
<evidence type="ECO:0000313" key="2">
    <source>
        <dbReference type="EMBL" id="TQN67540.1"/>
    </source>
</evidence>
<gene>
    <name evidence="2" type="ORF">CSHISOI_07912</name>
</gene>
<evidence type="ECO:0000313" key="3">
    <source>
        <dbReference type="Proteomes" id="UP000326340"/>
    </source>
</evidence>
<dbReference type="OrthoDB" id="5337308at2759"/>
<dbReference type="EMBL" id="PUHP01000894">
    <property type="protein sequence ID" value="TQN67540.1"/>
    <property type="molecule type" value="Genomic_DNA"/>
</dbReference>
<organism evidence="2 3">
    <name type="scientific">Colletotrichum shisoi</name>
    <dbReference type="NCBI Taxonomy" id="2078593"/>
    <lineage>
        <taxon>Eukaryota</taxon>
        <taxon>Fungi</taxon>
        <taxon>Dikarya</taxon>
        <taxon>Ascomycota</taxon>
        <taxon>Pezizomycotina</taxon>
        <taxon>Sordariomycetes</taxon>
        <taxon>Hypocreomycetidae</taxon>
        <taxon>Glomerellales</taxon>
        <taxon>Glomerellaceae</taxon>
        <taxon>Colletotrichum</taxon>
        <taxon>Colletotrichum destructivum species complex</taxon>
    </lineage>
</organism>
<comment type="caution">
    <text evidence="2">The sequence shown here is derived from an EMBL/GenBank/DDBJ whole genome shotgun (WGS) entry which is preliminary data.</text>
</comment>